<sequence>MKVVTKTTITDYPLLSRGKVRDIYEIDESSLLIVTTDRMSAFDVIMAEPIPYKGVILNQITLFWMKKFEHIIANHLIASDVKDFPEPLQKYADELEGRSVLVKKAKPLPIECIVRGHISGSGWKDYCKTGSVCGYELPEGMLESEKFPTPLFTPSTKAELGDHDENISVERATEMIGKELADKVADVSLRIFSEGRDYAEEKGIIIADTKFEFGIIDGELTLIDEVLTPDSSRFWPKSSYTPGQGQPSFDKQYLRNWLSAQDWDKTPPAPALPDEVVAETGKKYAEAYTILTGQTLLFK</sequence>
<comment type="pathway">
    <text evidence="1 8">Purine metabolism; IMP biosynthesis via de novo pathway; 5-amino-1-(5-phospho-D-ribosyl)imidazole-4-carboxamide from 5-amino-1-(5-phospho-D-ribosyl)imidazole-4-carboxylate: step 1/2.</text>
</comment>
<dbReference type="Proteomes" id="UP001568358">
    <property type="component" value="Unassembled WGS sequence"/>
</dbReference>
<dbReference type="PROSITE" id="PS01057">
    <property type="entry name" value="SAICAR_SYNTHETASE_1"/>
    <property type="match status" value="1"/>
</dbReference>
<dbReference type="PANTHER" id="PTHR43700">
    <property type="entry name" value="PHOSPHORIBOSYLAMINOIMIDAZOLE-SUCCINOCARBOXAMIDE SYNTHASE"/>
    <property type="match status" value="1"/>
</dbReference>
<protein>
    <recommendedName>
        <fullName evidence="8">Phosphoribosylaminoimidazole-succinocarboxamide synthase</fullName>
        <ecNumber evidence="8">6.3.2.6</ecNumber>
    </recommendedName>
    <alternativeName>
        <fullName evidence="8">SAICAR synthetase</fullName>
    </alternativeName>
</protein>
<dbReference type="Gene3D" id="3.30.470.20">
    <property type="entry name" value="ATP-grasp fold, B domain"/>
    <property type="match status" value="1"/>
</dbReference>
<reference evidence="11 12" key="1">
    <citation type="submission" date="2016-11" db="EMBL/GenBank/DDBJ databases">
        <authorList>
            <person name="Varghese N."/>
            <person name="Submissions S."/>
        </authorList>
    </citation>
    <scope>NUCLEOTIDE SEQUENCE [LARGE SCALE GENOMIC DNA]</scope>
    <source>
        <strain evidence="11 12">DSM 17919</strain>
    </source>
</reference>
<dbReference type="GO" id="GO:0004639">
    <property type="term" value="F:phosphoribosylaminoimidazolesuccinocarboxamide synthase activity"/>
    <property type="evidence" value="ECO:0007669"/>
    <property type="project" value="UniProtKB-UniRule"/>
</dbReference>
<gene>
    <name evidence="8" type="primary">purC</name>
    <name evidence="10" type="ORF">AB2Z07_10630</name>
    <name evidence="11" type="ORF">SAMN05660830_02497</name>
</gene>
<dbReference type="AlphaFoldDB" id="A0A8G2FIN1"/>
<evidence type="ECO:0000256" key="6">
    <source>
        <dbReference type="ARBA" id="ARBA00022840"/>
    </source>
</evidence>
<dbReference type="PANTHER" id="PTHR43700:SF1">
    <property type="entry name" value="PHOSPHORIBOSYLAMINOIMIDAZOLE-SUCCINOCARBOXAMIDE SYNTHASE"/>
    <property type="match status" value="1"/>
</dbReference>
<evidence type="ECO:0000313" key="11">
    <source>
        <dbReference type="EMBL" id="SHJ46578.1"/>
    </source>
</evidence>
<dbReference type="GO" id="GO:0005737">
    <property type="term" value="C:cytoplasm"/>
    <property type="evidence" value="ECO:0007669"/>
    <property type="project" value="TreeGrafter"/>
</dbReference>
<name>A0A8G2FIN1_9BACT</name>
<dbReference type="NCBIfam" id="TIGR00081">
    <property type="entry name" value="purC"/>
    <property type="match status" value="1"/>
</dbReference>
<dbReference type="EC" id="6.3.2.6" evidence="8"/>
<evidence type="ECO:0000256" key="2">
    <source>
        <dbReference type="ARBA" id="ARBA00010190"/>
    </source>
</evidence>
<evidence type="ECO:0000313" key="13">
    <source>
        <dbReference type="Proteomes" id="UP001568358"/>
    </source>
</evidence>
<evidence type="ECO:0000256" key="1">
    <source>
        <dbReference type="ARBA" id="ARBA00004672"/>
    </source>
</evidence>
<keyword evidence="13" id="KW-1185">Reference proteome</keyword>
<evidence type="ECO:0000256" key="8">
    <source>
        <dbReference type="HAMAP-Rule" id="MF_00137"/>
    </source>
</evidence>
<dbReference type="FunFam" id="3.30.470.20:FF:000015">
    <property type="entry name" value="Phosphoribosylaminoimidazole-succinocarboxamide synthase"/>
    <property type="match status" value="1"/>
</dbReference>
<dbReference type="UniPathway" id="UPA00074">
    <property type="reaction ID" value="UER00131"/>
</dbReference>
<reference evidence="10 13" key="2">
    <citation type="submission" date="2024-07" db="EMBL/GenBank/DDBJ databases">
        <title>Active virus-host system and metabolic interactions in a Lokiarchaeon culture.</title>
        <authorList>
            <person name="Ponce Toledo R.I."/>
            <person name="Rodrigues Oliveira T."/>
            <person name="Schleper C."/>
        </authorList>
    </citation>
    <scope>NUCLEOTIDE SEQUENCE [LARGE SCALE GENOMIC DNA]</scope>
    <source>
        <strain evidence="10 13">B35</strain>
    </source>
</reference>
<evidence type="ECO:0000259" key="9">
    <source>
        <dbReference type="Pfam" id="PF01259"/>
    </source>
</evidence>
<keyword evidence="6 8" id="KW-0067">ATP-binding</keyword>
<dbReference type="HAMAP" id="MF_00137">
    <property type="entry name" value="SAICAR_synth"/>
    <property type="match status" value="1"/>
</dbReference>
<evidence type="ECO:0000313" key="10">
    <source>
        <dbReference type="EMBL" id="MEZ6853980.1"/>
    </source>
</evidence>
<dbReference type="NCBIfam" id="NF010568">
    <property type="entry name" value="PRK13961.1"/>
    <property type="match status" value="1"/>
</dbReference>
<proteinExistence type="inferred from homology"/>
<dbReference type="SUPFAM" id="SSF56104">
    <property type="entry name" value="SAICAR synthase-like"/>
    <property type="match status" value="1"/>
</dbReference>
<accession>A0A8G2FIN1</accession>
<dbReference type="Pfam" id="PF01259">
    <property type="entry name" value="SAICAR_synt"/>
    <property type="match status" value="1"/>
</dbReference>
<comment type="catalytic activity">
    <reaction evidence="7 8">
        <text>5-amino-1-(5-phospho-D-ribosyl)imidazole-4-carboxylate + L-aspartate + ATP = (2S)-2-[5-amino-1-(5-phospho-beta-D-ribosyl)imidazole-4-carboxamido]succinate + ADP + phosphate + 2 H(+)</text>
        <dbReference type="Rhea" id="RHEA:22628"/>
        <dbReference type="ChEBI" id="CHEBI:15378"/>
        <dbReference type="ChEBI" id="CHEBI:29991"/>
        <dbReference type="ChEBI" id="CHEBI:30616"/>
        <dbReference type="ChEBI" id="CHEBI:43474"/>
        <dbReference type="ChEBI" id="CHEBI:58443"/>
        <dbReference type="ChEBI" id="CHEBI:77657"/>
        <dbReference type="ChEBI" id="CHEBI:456216"/>
        <dbReference type="EC" id="6.3.2.6"/>
    </reaction>
</comment>
<dbReference type="PROSITE" id="PS01058">
    <property type="entry name" value="SAICAR_SYNTHETASE_2"/>
    <property type="match status" value="1"/>
</dbReference>
<dbReference type="InterPro" id="IPR028923">
    <property type="entry name" value="SAICAR_synt/ADE2_N"/>
</dbReference>
<comment type="similarity">
    <text evidence="2 8">Belongs to the SAICAR synthetase family.</text>
</comment>
<dbReference type="InterPro" id="IPR018236">
    <property type="entry name" value="SAICAR_synthetase_CS"/>
</dbReference>
<evidence type="ECO:0000256" key="3">
    <source>
        <dbReference type="ARBA" id="ARBA00022598"/>
    </source>
</evidence>
<dbReference type="EMBL" id="FQZR01000006">
    <property type="protein sequence ID" value="SHJ46578.1"/>
    <property type="molecule type" value="Genomic_DNA"/>
</dbReference>
<keyword evidence="4 8" id="KW-0547">Nucleotide-binding</keyword>
<evidence type="ECO:0000256" key="4">
    <source>
        <dbReference type="ARBA" id="ARBA00022741"/>
    </source>
</evidence>
<evidence type="ECO:0000313" key="12">
    <source>
        <dbReference type="Proteomes" id="UP000184001"/>
    </source>
</evidence>
<feature type="domain" description="SAICAR synthetase/ADE2 N-terminal" evidence="9">
    <location>
        <begin position="15"/>
        <end position="268"/>
    </location>
</feature>
<dbReference type="Gene3D" id="3.30.200.20">
    <property type="entry name" value="Phosphorylase Kinase, domain 1"/>
    <property type="match status" value="1"/>
</dbReference>
<organism evidence="11 12">
    <name type="scientific">Halodesulfovibrio aestuarii</name>
    <dbReference type="NCBI Taxonomy" id="126333"/>
    <lineage>
        <taxon>Bacteria</taxon>
        <taxon>Pseudomonadati</taxon>
        <taxon>Thermodesulfobacteriota</taxon>
        <taxon>Desulfovibrionia</taxon>
        <taxon>Desulfovibrionales</taxon>
        <taxon>Desulfovibrionaceae</taxon>
        <taxon>Halodesulfovibrio</taxon>
    </lineage>
</organism>
<dbReference type="GO" id="GO:0005524">
    <property type="term" value="F:ATP binding"/>
    <property type="evidence" value="ECO:0007669"/>
    <property type="project" value="UniProtKB-KW"/>
</dbReference>
<evidence type="ECO:0000256" key="5">
    <source>
        <dbReference type="ARBA" id="ARBA00022755"/>
    </source>
</evidence>
<dbReference type="EMBL" id="JBFSOO010000007">
    <property type="protein sequence ID" value="MEZ6853980.1"/>
    <property type="molecule type" value="Genomic_DNA"/>
</dbReference>
<keyword evidence="5 8" id="KW-0658">Purine biosynthesis</keyword>
<dbReference type="GO" id="GO:0006189">
    <property type="term" value="P:'de novo' IMP biosynthetic process"/>
    <property type="evidence" value="ECO:0007669"/>
    <property type="project" value="UniProtKB-UniRule"/>
</dbReference>
<dbReference type="CDD" id="cd01414">
    <property type="entry name" value="SAICAR_synt_Sc"/>
    <property type="match status" value="1"/>
</dbReference>
<comment type="caution">
    <text evidence="11">The sequence shown here is derived from an EMBL/GenBank/DDBJ whole genome shotgun (WGS) entry which is preliminary data.</text>
</comment>
<dbReference type="InterPro" id="IPR001636">
    <property type="entry name" value="SAICAR_synth"/>
</dbReference>
<evidence type="ECO:0000256" key="7">
    <source>
        <dbReference type="ARBA" id="ARBA00048475"/>
    </source>
</evidence>
<dbReference type="RefSeq" id="WP_019999734.1">
    <property type="nucleotide sequence ID" value="NZ_CP192217.1"/>
</dbReference>
<keyword evidence="3 8" id="KW-0436">Ligase</keyword>
<dbReference type="Proteomes" id="UP000184001">
    <property type="component" value="Unassembled WGS sequence"/>
</dbReference>